<dbReference type="AlphaFoldDB" id="A0A5J5ITQ2"/>
<accession>A0A5J5ITQ2</accession>
<protein>
    <submittedName>
        <fullName evidence="2">ABC transporter permease subunit</fullName>
    </submittedName>
</protein>
<dbReference type="RefSeq" id="WP_150418145.1">
    <property type="nucleotide sequence ID" value="NZ_VYRZ01000001.1"/>
</dbReference>
<dbReference type="EMBL" id="VYRZ01000001">
    <property type="protein sequence ID" value="KAA9089514.1"/>
    <property type="molecule type" value="Genomic_DNA"/>
</dbReference>
<feature type="transmembrane region" description="Helical" evidence="1">
    <location>
        <begin position="245"/>
        <end position="268"/>
    </location>
</feature>
<keyword evidence="3" id="KW-1185">Reference proteome</keyword>
<keyword evidence="1" id="KW-0472">Membrane</keyword>
<dbReference type="OrthoDB" id="5244396at2"/>
<gene>
    <name evidence="2" type="ORF">F6B42_03265</name>
</gene>
<reference evidence="3" key="1">
    <citation type="submission" date="2019-09" db="EMBL/GenBank/DDBJ databases">
        <title>Mumia zhuanghuii sp. nov. isolated from the intestinal contents of plateau pika (Ochotona curzoniae) in the Qinghai-Tibet plateau of China.</title>
        <authorList>
            <person name="Tian Z."/>
        </authorList>
    </citation>
    <scope>NUCLEOTIDE SEQUENCE [LARGE SCALE GENOMIC DNA]</scope>
    <source>
        <strain evidence="3">DSM 25564</strain>
    </source>
</reference>
<evidence type="ECO:0000256" key="1">
    <source>
        <dbReference type="SAM" id="Phobius"/>
    </source>
</evidence>
<dbReference type="Proteomes" id="UP000327039">
    <property type="component" value="Unassembled WGS sequence"/>
</dbReference>
<name>A0A5J5ITQ2_9MICO</name>
<proteinExistence type="predicted"/>
<keyword evidence="1" id="KW-0812">Transmembrane</keyword>
<feature type="transmembrane region" description="Helical" evidence="1">
    <location>
        <begin position="187"/>
        <end position="208"/>
    </location>
</feature>
<feature type="transmembrane region" description="Helical" evidence="1">
    <location>
        <begin position="20"/>
        <end position="46"/>
    </location>
</feature>
<feature type="transmembrane region" description="Helical" evidence="1">
    <location>
        <begin position="111"/>
        <end position="144"/>
    </location>
</feature>
<keyword evidence="1" id="KW-1133">Transmembrane helix</keyword>
<evidence type="ECO:0000313" key="2">
    <source>
        <dbReference type="EMBL" id="KAA9089514.1"/>
    </source>
</evidence>
<feature type="transmembrane region" description="Helical" evidence="1">
    <location>
        <begin position="66"/>
        <end position="90"/>
    </location>
</feature>
<evidence type="ECO:0000313" key="3">
    <source>
        <dbReference type="Proteomes" id="UP000327039"/>
    </source>
</evidence>
<feature type="transmembrane region" description="Helical" evidence="1">
    <location>
        <begin position="156"/>
        <end position="180"/>
    </location>
</feature>
<comment type="caution">
    <text evidence="2">The sequence shown here is derived from an EMBL/GenBank/DDBJ whole genome shotgun (WGS) entry which is preliminary data.</text>
</comment>
<organism evidence="2 3">
    <name type="scientific">Microbacterium radiodurans</name>
    <dbReference type="NCBI Taxonomy" id="661398"/>
    <lineage>
        <taxon>Bacteria</taxon>
        <taxon>Bacillati</taxon>
        <taxon>Actinomycetota</taxon>
        <taxon>Actinomycetes</taxon>
        <taxon>Micrococcales</taxon>
        <taxon>Microbacteriaceae</taxon>
        <taxon>Microbacterium</taxon>
    </lineage>
</organism>
<sequence length="273" mass="27646">MSALMNATRSELAKQFSVSVWWILLIVLVLYVGGTAGSLAAAFGASDSGLAGAASLPGGLGDRLPVIVYGTATAIGYVFPLIVGTLMVTGEYRHKTLTPTFLATPRRGAALAAKVLAGVVMGLLYGVAAVVSTVGAGAAMFAVFGVDPQLTEPATWASIGRMLLALVLWVLVGIALGALIRNQIGAVVGVLAFTQFVEPIARLGAALVDGLAPVVRFLPGAASDALAGDSVFNALGGGTADALEWWAGGLVLAGYAAVLLVLGGILSWRRDVV</sequence>